<keyword evidence="3" id="KW-1185">Reference proteome</keyword>
<feature type="compositionally biased region" description="Basic residues" evidence="1">
    <location>
        <begin position="131"/>
        <end position="160"/>
    </location>
</feature>
<comment type="caution">
    <text evidence="2">The sequence shown here is derived from an EMBL/GenBank/DDBJ whole genome shotgun (WGS) entry which is preliminary data.</text>
</comment>
<evidence type="ECO:0000256" key="1">
    <source>
        <dbReference type="SAM" id="MobiDB-lite"/>
    </source>
</evidence>
<sequence>MVATSSWSTTTWPATSRRVLTRSCHCTDVICSFIGTTKQLVDHITGSHSWPCTTKVIIAKETWLRLQDGFNFLVLDRLVDEERATTTSTTEEGEDRAHLRLTCKRRRLGSGTAQGVDGGEVRDGCTGSRAARSRTAARGRGRRGLGRRASTRWRRGPGRRHGVEGGEVRDGARRRGGGEVRDGGTGSRVARSGTACIDEVAARSGTRQPMDLIEGAGDGGGAEGEVTRGAVDLVAVVEKGECGGPSATKLGSPTASWRNRRDFARVPWSDHDGTSLWLSKHFAAMHAWRARCYSDELRRLHGARAVVAACNSQSTVVASEVVVAVPPHRVDVLQPTHLQHMERHVGHGVHVYSGANGAEEVDFAGGAAPLKDVQPGTSSEEALPAPLLEERGGERGSSLQGG</sequence>
<dbReference type="AlphaFoldDB" id="A0A5J9U3E4"/>
<dbReference type="SUPFAM" id="SSF49599">
    <property type="entry name" value="TRAF domain-like"/>
    <property type="match status" value="1"/>
</dbReference>
<evidence type="ECO:0000313" key="2">
    <source>
        <dbReference type="EMBL" id="TVU17680.1"/>
    </source>
</evidence>
<name>A0A5J9U3E4_9POAL</name>
<feature type="non-terminal residue" evidence="2">
    <location>
        <position position="1"/>
    </location>
</feature>
<feature type="region of interest" description="Disordered" evidence="1">
    <location>
        <begin position="365"/>
        <end position="402"/>
    </location>
</feature>
<feature type="compositionally biased region" description="Basic and acidic residues" evidence="1">
    <location>
        <begin position="161"/>
        <end position="182"/>
    </location>
</feature>
<proteinExistence type="predicted"/>
<protein>
    <submittedName>
        <fullName evidence="2">Uncharacterized protein</fullName>
    </submittedName>
</protein>
<feature type="region of interest" description="Disordered" evidence="1">
    <location>
        <begin position="112"/>
        <end position="192"/>
    </location>
</feature>
<dbReference type="OrthoDB" id="4788989at2759"/>
<accession>A0A5J9U3E4</accession>
<evidence type="ECO:0000313" key="3">
    <source>
        <dbReference type="Proteomes" id="UP000324897"/>
    </source>
</evidence>
<dbReference type="Gramene" id="TVU17680">
    <property type="protein sequence ID" value="TVU17680"/>
    <property type="gene ID" value="EJB05_33730"/>
</dbReference>
<gene>
    <name evidence="2" type="ORF">EJB05_33730</name>
</gene>
<reference evidence="2 3" key="1">
    <citation type="journal article" date="2019" name="Sci. Rep.">
        <title>A high-quality genome of Eragrostis curvula grass provides insights into Poaceae evolution and supports new strategies to enhance forage quality.</title>
        <authorList>
            <person name="Carballo J."/>
            <person name="Santos B.A.C.M."/>
            <person name="Zappacosta D."/>
            <person name="Garbus I."/>
            <person name="Selva J.P."/>
            <person name="Gallo C.A."/>
            <person name="Diaz A."/>
            <person name="Albertini E."/>
            <person name="Caccamo M."/>
            <person name="Echenique V."/>
        </authorList>
    </citation>
    <scope>NUCLEOTIDE SEQUENCE [LARGE SCALE GENOMIC DNA]</scope>
    <source>
        <strain evidence="3">cv. Victoria</strain>
        <tissue evidence="2">Leaf</tissue>
    </source>
</reference>
<dbReference type="Proteomes" id="UP000324897">
    <property type="component" value="Chromosome 7"/>
</dbReference>
<organism evidence="2 3">
    <name type="scientific">Eragrostis curvula</name>
    <name type="common">weeping love grass</name>
    <dbReference type="NCBI Taxonomy" id="38414"/>
    <lineage>
        <taxon>Eukaryota</taxon>
        <taxon>Viridiplantae</taxon>
        <taxon>Streptophyta</taxon>
        <taxon>Embryophyta</taxon>
        <taxon>Tracheophyta</taxon>
        <taxon>Spermatophyta</taxon>
        <taxon>Magnoliopsida</taxon>
        <taxon>Liliopsida</taxon>
        <taxon>Poales</taxon>
        <taxon>Poaceae</taxon>
        <taxon>PACMAD clade</taxon>
        <taxon>Chloridoideae</taxon>
        <taxon>Eragrostideae</taxon>
        <taxon>Eragrostidinae</taxon>
        <taxon>Eragrostis</taxon>
    </lineage>
</organism>
<dbReference type="EMBL" id="RWGY01000029">
    <property type="protein sequence ID" value="TVU17680.1"/>
    <property type="molecule type" value="Genomic_DNA"/>
</dbReference>